<comment type="caution">
    <text evidence="2">The sequence shown here is derived from an EMBL/GenBank/DDBJ whole genome shotgun (WGS) entry which is preliminary data.</text>
</comment>
<keyword evidence="1" id="KW-0040">ANK repeat</keyword>
<dbReference type="PROSITE" id="PS50088">
    <property type="entry name" value="ANK_REPEAT"/>
    <property type="match status" value="1"/>
</dbReference>
<evidence type="ECO:0000256" key="1">
    <source>
        <dbReference type="PROSITE-ProRule" id="PRU00023"/>
    </source>
</evidence>
<name>A0AAN6MZF4_9PEZI</name>
<keyword evidence="3" id="KW-1185">Reference proteome</keyword>
<proteinExistence type="predicted"/>
<dbReference type="PROSITE" id="PS50297">
    <property type="entry name" value="ANK_REP_REGION"/>
    <property type="match status" value="1"/>
</dbReference>
<organism evidence="2 3">
    <name type="scientific">Diplogelasinospora grovesii</name>
    <dbReference type="NCBI Taxonomy" id="303347"/>
    <lineage>
        <taxon>Eukaryota</taxon>
        <taxon>Fungi</taxon>
        <taxon>Dikarya</taxon>
        <taxon>Ascomycota</taxon>
        <taxon>Pezizomycotina</taxon>
        <taxon>Sordariomycetes</taxon>
        <taxon>Sordariomycetidae</taxon>
        <taxon>Sordariales</taxon>
        <taxon>Diplogelasinosporaceae</taxon>
        <taxon>Diplogelasinospora</taxon>
    </lineage>
</organism>
<dbReference type="InterPro" id="IPR002110">
    <property type="entry name" value="Ankyrin_rpt"/>
</dbReference>
<evidence type="ECO:0000313" key="3">
    <source>
        <dbReference type="Proteomes" id="UP001303473"/>
    </source>
</evidence>
<dbReference type="Gene3D" id="1.25.40.20">
    <property type="entry name" value="Ankyrin repeat-containing domain"/>
    <property type="match status" value="1"/>
</dbReference>
<sequence>MKDKQVLAQLKERLKSAESTLQGIVAMEQLRVSRMVYGILLQQQSTMDKIERGEILCKDVINMAVINQPSPQSTPTVVQAQLSEIKPTTNQSSRVLTKPTQLLPRTARFDRWGFSAQLVTLPKDKDKGTSYRAAVHISLLGKMYSVQLQMSSRGFSFDRMLHVRNIVPTDSEMVVACRTGDFDRARGLLARGLAHGSDITASGWPMLDYAIKSGSTRLVRLLLEHGADPDMAYGEHNM</sequence>
<dbReference type="SMART" id="SM00248">
    <property type="entry name" value="ANK"/>
    <property type="match status" value="1"/>
</dbReference>
<accession>A0AAN6MZF4</accession>
<evidence type="ECO:0008006" key="4">
    <source>
        <dbReference type="Google" id="ProtNLM"/>
    </source>
</evidence>
<protein>
    <recommendedName>
        <fullName evidence="4">Ankyrin repeat protein</fullName>
    </recommendedName>
</protein>
<dbReference type="SUPFAM" id="SSF48403">
    <property type="entry name" value="Ankyrin repeat"/>
    <property type="match status" value="1"/>
</dbReference>
<dbReference type="Proteomes" id="UP001303473">
    <property type="component" value="Unassembled WGS sequence"/>
</dbReference>
<evidence type="ECO:0000313" key="2">
    <source>
        <dbReference type="EMBL" id="KAK3935549.1"/>
    </source>
</evidence>
<dbReference type="Pfam" id="PF13606">
    <property type="entry name" value="Ank_3"/>
    <property type="match status" value="1"/>
</dbReference>
<dbReference type="AlphaFoldDB" id="A0AAN6MZF4"/>
<feature type="repeat" description="ANK" evidence="1">
    <location>
        <begin position="202"/>
        <end position="234"/>
    </location>
</feature>
<reference evidence="3" key="1">
    <citation type="journal article" date="2023" name="Mol. Phylogenet. Evol.">
        <title>Genome-scale phylogeny and comparative genomics of the fungal order Sordariales.</title>
        <authorList>
            <person name="Hensen N."/>
            <person name="Bonometti L."/>
            <person name="Westerberg I."/>
            <person name="Brannstrom I.O."/>
            <person name="Guillou S."/>
            <person name="Cros-Aarteil S."/>
            <person name="Calhoun S."/>
            <person name="Haridas S."/>
            <person name="Kuo A."/>
            <person name="Mondo S."/>
            <person name="Pangilinan J."/>
            <person name="Riley R."/>
            <person name="LaButti K."/>
            <person name="Andreopoulos B."/>
            <person name="Lipzen A."/>
            <person name="Chen C."/>
            <person name="Yan M."/>
            <person name="Daum C."/>
            <person name="Ng V."/>
            <person name="Clum A."/>
            <person name="Steindorff A."/>
            <person name="Ohm R.A."/>
            <person name="Martin F."/>
            <person name="Silar P."/>
            <person name="Natvig D.O."/>
            <person name="Lalanne C."/>
            <person name="Gautier V."/>
            <person name="Ament-Velasquez S.L."/>
            <person name="Kruys A."/>
            <person name="Hutchinson M.I."/>
            <person name="Powell A.J."/>
            <person name="Barry K."/>
            <person name="Miller A.N."/>
            <person name="Grigoriev I.V."/>
            <person name="Debuchy R."/>
            <person name="Gladieux P."/>
            <person name="Hiltunen Thoren M."/>
            <person name="Johannesson H."/>
        </authorList>
    </citation>
    <scope>NUCLEOTIDE SEQUENCE [LARGE SCALE GENOMIC DNA]</scope>
    <source>
        <strain evidence="3">CBS 340.73</strain>
    </source>
</reference>
<dbReference type="InterPro" id="IPR036770">
    <property type="entry name" value="Ankyrin_rpt-contain_sf"/>
</dbReference>
<gene>
    <name evidence="2" type="ORF">QBC46DRAFT_422103</name>
</gene>
<dbReference type="EMBL" id="MU853918">
    <property type="protein sequence ID" value="KAK3935549.1"/>
    <property type="molecule type" value="Genomic_DNA"/>
</dbReference>